<feature type="region of interest" description="Disordered" evidence="1">
    <location>
        <begin position="247"/>
        <end position="270"/>
    </location>
</feature>
<reference evidence="2" key="1">
    <citation type="submission" date="2020-11" db="EMBL/GenBank/DDBJ databases">
        <authorList>
            <person name="Tran Van P."/>
        </authorList>
    </citation>
    <scope>NUCLEOTIDE SEQUENCE</scope>
</reference>
<feature type="compositionally biased region" description="Low complexity" evidence="1">
    <location>
        <begin position="104"/>
        <end position="113"/>
    </location>
</feature>
<dbReference type="OrthoDB" id="6383007at2759"/>
<feature type="region of interest" description="Disordered" evidence="1">
    <location>
        <begin position="58"/>
        <end position="189"/>
    </location>
</feature>
<organism evidence="2">
    <name type="scientific">Cyprideis torosa</name>
    <dbReference type="NCBI Taxonomy" id="163714"/>
    <lineage>
        <taxon>Eukaryota</taxon>
        <taxon>Metazoa</taxon>
        <taxon>Ecdysozoa</taxon>
        <taxon>Arthropoda</taxon>
        <taxon>Crustacea</taxon>
        <taxon>Oligostraca</taxon>
        <taxon>Ostracoda</taxon>
        <taxon>Podocopa</taxon>
        <taxon>Podocopida</taxon>
        <taxon>Cytherocopina</taxon>
        <taxon>Cytheroidea</taxon>
        <taxon>Cytherideidae</taxon>
        <taxon>Cyprideis</taxon>
    </lineage>
</organism>
<proteinExistence type="predicted"/>
<gene>
    <name evidence="2" type="ORF">CTOB1V02_LOCUS2067</name>
</gene>
<protein>
    <submittedName>
        <fullName evidence="2">Uncharacterized protein</fullName>
    </submittedName>
</protein>
<name>A0A7R8ZH62_9CRUS</name>
<sequence>MGILWLMRSAWVGEGILWLMRSAWVGEGILWLMRNEASADEETEGGPSPSTMLVSAPRVAASVDSCGSEEDGASTSSTTETLSPPLPLPKNGSPPVDKQPCRNGSSSASSSGGFRPRYQHQARPPRRVSPNSHGRPPNGGMRRRSSGDGSHPDGPQANGAPNGQRCGGAESRRSVNGSPGGGRHFCQPVMPGANQHGVFRRNGFLTETVIVNNEEYTKIQTPRQDVLFKKGWLSGRREQLEAVLGPTATALQDNPSADPDGTLSTNGSYSGEYAAVTPENPVIGIRVVSARDGFRKDSAPLLVGLPVLTTNDFVRLRPEGQLLELILIGSPPPPANRLQRHLR</sequence>
<evidence type="ECO:0000313" key="2">
    <source>
        <dbReference type="EMBL" id="CAD7224097.1"/>
    </source>
</evidence>
<dbReference type="EMBL" id="OB660308">
    <property type="protein sequence ID" value="CAD7224097.1"/>
    <property type="molecule type" value="Genomic_DNA"/>
</dbReference>
<accession>A0A7R8ZH62</accession>
<evidence type="ECO:0000256" key="1">
    <source>
        <dbReference type="SAM" id="MobiDB-lite"/>
    </source>
</evidence>
<feature type="compositionally biased region" description="Low complexity" evidence="1">
    <location>
        <begin position="74"/>
        <end position="95"/>
    </location>
</feature>
<dbReference type="AlphaFoldDB" id="A0A7R8ZH62"/>
<feature type="compositionally biased region" description="Basic residues" evidence="1">
    <location>
        <begin position="117"/>
        <end position="126"/>
    </location>
</feature>